<evidence type="ECO:0000313" key="2">
    <source>
        <dbReference type="EMBL" id="BBX09028.1"/>
    </source>
</evidence>
<proteinExistence type="predicted"/>
<keyword evidence="3" id="KW-1185">Reference proteome</keyword>
<protein>
    <recommendedName>
        <fullName evidence="1">ChsH2 C-terminal OB-fold domain-containing protein</fullName>
    </recommendedName>
</protein>
<feature type="domain" description="ChsH2 C-terminal OB-fold" evidence="1">
    <location>
        <begin position="307"/>
        <end position="366"/>
    </location>
</feature>
<dbReference type="EMBL" id="AP022561">
    <property type="protein sequence ID" value="BBX09028.1"/>
    <property type="molecule type" value="Genomic_DNA"/>
</dbReference>
<name>A0AAD1HP23_9MYCO</name>
<gene>
    <name evidence="2" type="ORF">MAIC_38310</name>
</gene>
<evidence type="ECO:0000259" key="1">
    <source>
        <dbReference type="Pfam" id="PF01796"/>
    </source>
</evidence>
<dbReference type="Pfam" id="PF01796">
    <property type="entry name" value="OB_ChsH2_C"/>
    <property type="match status" value="1"/>
</dbReference>
<evidence type="ECO:0000313" key="3">
    <source>
        <dbReference type="Proteomes" id="UP000467327"/>
    </source>
</evidence>
<dbReference type="RefSeq" id="WP_115320915.1">
    <property type="nucleotide sequence ID" value="NZ_AP022561.1"/>
</dbReference>
<dbReference type="SUPFAM" id="SSF53901">
    <property type="entry name" value="Thiolase-like"/>
    <property type="match status" value="1"/>
</dbReference>
<dbReference type="InterPro" id="IPR012340">
    <property type="entry name" value="NA-bd_OB-fold"/>
</dbReference>
<dbReference type="KEGG" id="maic:MAIC_38310"/>
<dbReference type="InterPro" id="IPR002878">
    <property type="entry name" value="ChsH2_C"/>
</dbReference>
<reference evidence="2 3" key="1">
    <citation type="journal article" date="2019" name="Emerg. Microbes Infect.">
        <title>Comprehensive subspecies identification of 175 nontuberculous mycobacteria species based on 7547 genomic profiles.</title>
        <authorList>
            <person name="Matsumoto Y."/>
            <person name="Kinjo T."/>
            <person name="Motooka D."/>
            <person name="Nabeya D."/>
            <person name="Jung N."/>
            <person name="Uechi K."/>
            <person name="Horii T."/>
            <person name="Iida T."/>
            <person name="Fujita J."/>
            <person name="Nakamura S."/>
        </authorList>
    </citation>
    <scope>NUCLEOTIDE SEQUENCE [LARGE SCALE GENOMIC DNA]</scope>
    <source>
        <strain evidence="2 3">JCM 6376</strain>
    </source>
</reference>
<dbReference type="AlphaFoldDB" id="A0AAD1HP23"/>
<dbReference type="Proteomes" id="UP000467327">
    <property type="component" value="Chromosome"/>
</dbReference>
<dbReference type="SUPFAM" id="SSF50249">
    <property type="entry name" value="Nucleic acid-binding proteins"/>
    <property type="match status" value="1"/>
</dbReference>
<dbReference type="GO" id="GO:0016746">
    <property type="term" value="F:acyltransferase activity"/>
    <property type="evidence" value="ECO:0007669"/>
    <property type="project" value="InterPro"/>
</dbReference>
<organism evidence="2 3">
    <name type="scientific">Mycolicibacterium aichiense</name>
    <dbReference type="NCBI Taxonomy" id="1799"/>
    <lineage>
        <taxon>Bacteria</taxon>
        <taxon>Bacillati</taxon>
        <taxon>Actinomycetota</taxon>
        <taxon>Actinomycetes</taxon>
        <taxon>Mycobacteriales</taxon>
        <taxon>Mycobacteriaceae</taxon>
        <taxon>Mycolicibacterium</taxon>
    </lineage>
</organism>
<accession>A0AAD1HP23</accession>
<sequence length="403" mass="42027">MPHIVAIGTYLPSWGCDTHRIAGDDEDAITLAVEAGRAALSEGGAVERVVLVSRDLPLVESSNAAVLLAGLGLDPELEVDERLGGAPATLDAVSSARPRTLVIGSDLDPAGAAAILTGEDGLQVRTAARVARSLPVRTRNADGVVHDYGDPRLLHERGLVASLAAAWLDTPVALAGVDHDRAIELCGGEPPVVPTAGASAGLFALAALAESNVNGPLVAVEQASLSGVTVAGGGAAVYRREPTAQPRPQTRAVAGPDIPISLAAYERAFEAKVRWEAGRHSGSEELDFPPRYRLDDAGRLATDYELVPLPRVGSVYTEVTVHIPVPGLRTPYSLVIVELDGVGVRALVKVTGFEAGTVRIGDRGRLTLRRVAVRSGVPDYGYAFEPYAPATPRTPSVRSWGAA</sequence>
<dbReference type="InterPro" id="IPR016039">
    <property type="entry name" value="Thiolase-like"/>
</dbReference>